<keyword evidence="9" id="KW-1185">Reference proteome</keyword>
<keyword evidence="4 6" id="KW-0238">DNA-binding</keyword>
<dbReference type="PANTHER" id="PTHR33217:SF7">
    <property type="entry name" value="TRANSPOSASE FOR INSERTION SEQUENCE ELEMENT IS1081"/>
    <property type="match status" value="1"/>
</dbReference>
<proteinExistence type="inferred from homology"/>
<dbReference type="NCBIfam" id="NF033543">
    <property type="entry name" value="transpos_IS256"/>
    <property type="match status" value="1"/>
</dbReference>
<dbReference type="STRING" id="649764.HMPREF0762_00403"/>
<feature type="region of interest" description="Disordered" evidence="7">
    <location>
        <begin position="386"/>
        <end position="406"/>
    </location>
</feature>
<dbReference type="PANTHER" id="PTHR33217">
    <property type="entry name" value="TRANSPOSASE FOR INSERTION SEQUENCE ELEMENT IS1081"/>
    <property type="match status" value="1"/>
</dbReference>
<gene>
    <name evidence="8" type="ORF">HMPREF0762_00403</name>
</gene>
<dbReference type="Pfam" id="PF00872">
    <property type="entry name" value="Transposase_mut"/>
    <property type="match status" value="1"/>
</dbReference>
<comment type="caution">
    <text evidence="8">The sequence shown here is derived from an EMBL/GenBank/DDBJ whole genome shotgun (WGS) entry which is preliminary data.</text>
</comment>
<dbReference type="eggNOG" id="COG3328">
    <property type="taxonomic scope" value="Bacteria"/>
</dbReference>
<organism evidence="8 9">
    <name type="scientific">Slackia exigua (strain ATCC 700122 / DSM 15923 / CIP 105133 / JCM 11022 / KCTC 5966 / S-7)</name>
    <dbReference type="NCBI Taxonomy" id="649764"/>
    <lineage>
        <taxon>Bacteria</taxon>
        <taxon>Bacillati</taxon>
        <taxon>Actinomycetota</taxon>
        <taxon>Coriobacteriia</taxon>
        <taxon>Eggerthellales</taxon>
        <taxon>Eggerthellaceae</taxon>
        <taxon>Slackia</taxon>
    </lineage>
</organism>
<evidence type="ECO:0000313" key="9">
    <source>
        <dbReference type="Proteomes" id="UP000006001"/>
    </source>
</evidence>
<dbReference type="Proteomes" id="UP000006001">
    <property type="component" value="Unassembled WGS sequence"/>
</dbReference>
<dbReference type="GO" id="GO:0006313">
    <property type="term" value="P:DNA transposition"/>
    <property type="evidence" value="ECO:0007669"/>
    <property type="project" value="UniProtKB-UniRule"/>
</dbReference>
<reference evidence="8" key="1">
    <citation type="submission" date="2009-10" db="EMBL/GenBank/DDBJ databases">
        <authorList>
            <person name="Weinstock G."/>
            <person name="Sodergren E."/>
            <person name="Clifton S."/>
            <person name="Fulton L."/>
            <person name="Fulton B."/>
            <person name="Courtney L."/>
            <person name="Fronick C."/>
            <person name="Harrison M."/>
            <person name="Strong C."/>
            <person name="Farmer C."/>
            <person name="Delahaunty K."/>
            <person name="Markovic C."/>
            <person name="Hall O."/>
            <person name="Minx P."/>
            <person name="Tomlinson C."/>
            <person name="Mitreva M."/>
            <person name="Nelson J."/>
            <person name="Hou S."/>
            <person name="Wollam A."/>
            <person name="Pepin K.H."/>
            <person name="Johnson M."/>
            <person name="Bhonagiri V."/>
            <person name="Nash W.E."/>
            <person name="Warren W."/>
            <person name="Chinwalla A."/>
            <person name="Mardis E.R."/>
            <person name="Wilson R.K."/>
        </authorList>
    </citation>
    <scope>NUCLEOTIDE SEQUENCE [LARGE SCALE GENOMIC DNA]</scope>
    <source>
        <strain evidence="8">ATCC 700122</strain>
    </source>
</reference>
<dbReference type="GO" id="GO:0003677">
    <property type="term" value="F:DNA binding"/>
    <property type="evidence" value="ECO:0007669"/>
    <property type="project" value="UniProtKB-UniRule"/>
</dbReference>
<evidence type="ECO:0000256" key="3">
    <source>
        <dbReference type="ARBA" id="ARBA00022578"/>
    </source>
</evidence>
<dbReference type="InterPro" id="IPR001207">
    <property type="entry name" value="Transposase_mutator"/>
</dbReference>
<evidence type="ECO:0000256" key="4">
    <source>
        <dbReference type="ARBA" id="ARBA00023125"/>
    </source>
</evidence>
<comment type="function">
    <text evidence="1 6">Required for the transposition of the insertion element.</text>
</comment>
<evidence type="ECO:0000256" key="6">
    <source>
        <dbReference type="RuleBase" id="RU365089"/>
    </source>
</evidence>
<dbReference type="GO" id="GO:0004803">
    <property type="term" value="F:transposase activity"/>
    <property type="evidence" value="ECO:0007669"/>
    <property type="project" value="UniProtKB-UniRule"/>
</dbReference>
<keyword evidence="6" id="KW-0814">Transposable element</keyword>
<keyword evidence="3 6" id="KW-0815">Transposition</keyword>
<evidence type="ECO:0000256" key="5">
    <source>
        <dbReference type="ARBA" id="ARBA00023172"/>
    </source>
</evidence>
<sequence length="431" mass="47703">MTAMESLEQMGAVAPGIPRFDDGMVNLRELIRLMAEALVNEIMDAQADEACAEGNQRNGYRERTLVTSVGPITLRIPKLRVGSYFPEDLLVRYFRVDRAVIAAVSEMVTNGVSTRKVEKAAHAMGIGRMSASQVSRICESLDAVVEDLQTRVFGELRFPYLWLDATYLKCRDAGHASPTALVTAIACGDDGYRRLVGLDAIDTESYLGWRGFLQSLRSRGVDGVVCVTSDAHEGLRKAIEEVFPGAAWQRCIVHLERNATSCAKSQRHKAAIGSILHAVFAEKDPALVRELYHLACEKIAGFNAKAAELLEEAEADALAYLDFPHGHHRRLRANNVQERVNREVKRRSRVVQVFPSRKSLIRMLGAVLSEKDEDWSTRRRFTATSISEAYEEPERRKPAPKPTYKGTAAEHAARIIALVLSGNVDSIGKAA</sequence>
<evidence type="ECO:0000256" key="2">
    <source>
        <dbReference type="ARBA" id="ARBA00010961"/>
    </source>
</evidence>
<dbReference type="PROSITE" id="PS01007">
    <property type="entry name" value="TRANSPOSASE_MUTATOR"/>
    <property type="match status" value="1"/>
</dbReference>
<evidence type="ECO:0000313" key="8">
    <source>
        <dbReference type="EMBL" id="EEZ61769.1"/>
    </source>
</evidence>
<keyword evidence="5 6" id="KW-0233">DNA recombination</keyword>
<dbReference type="EMBL" id="ACUX02000005">
    <property type="protein sequence ID" value="EEZ61769.1"/>
    <property type="molecule type" value="Genomic_DNA"/>
</dbReference>
<protein>
    <recommendedName>
        <fullName evidence="6">Mutator family transposase</fullName>
    </recommendedName>
</protein>
<evidence type="ECO:0000256" key="1">
    <source>
        <dbReference type="ARBA" id="ARBA00002190"/>
    </source>
</evidence>
<dbReference type="AlphaFoldDB" id="D0WF85"/>
<dbReference type="HOGENOM" id="CLU_036805_8_0_11"/>
<comment type="similarity">
    <text evidence="2 6">Belongs to the transposase mutator family.</text>
</comment>
<evidence type="ECO:0000256" key="7">
    <source>
        <dbReference type="SAM" id="MobiDB-lite"/>
    </source>
</evidence>
<name>D0WF85_SLAES</name>
<accession>D0WF85</accession>